<gene>
    <name evidence="2" type="ORF">BpHYR1_042376</name>
</gene>
<dbReference type="EMBL" id="REGN01008311">
    <property type="protein sequence ID" value="RNA03895.1"/>
    <property type="molecule type" value="Genomic_DNA"/>
</dbReference>
<accession>A0A3M7PYP7</accession>
<comment type="caution">
    <text evidence="2">The sequence shown here is derived from an EMBL/GenBank/DDBJ whole genome shotgun (WGS) entry which is preliminary data.</text>
</comment>
<feature type="compositionally biased region" description="Polar residues" evidence="1">
    <location>
        <begin position="12"/>
        <end position="21"/>
    </location>
</feature>
<sequence length="84" mass="9615">FLSSTHEETEPIESNQIDDQSNVCQLSRQANPAIYKTTSTDASELLSSTSYVFLIYYVSFQFYEQKLKFYEKIPKNGTFGNGPQ</sequence>
<feature type="region of interest" description="Disordered" evidence="1">
    <location>
        <begin position="1"/>
        <end position="21"/>
    </location>
</feature>
<evidence type="ECO:0000256" key="1">
    <source>
        <dbReference type="SAM" id="MobiDB-lite"/>
    </source>
</evidence>
<dbReference type="Proteomes" id="UP000276133">
    <property type="component" value="Unassembled WGS sequence"/>
</dbReference>
<feature type="non-terminal residue" evidence="2">
    <location>
        <position position="1"/>
    </location>
</feature>
<name>A0A3M7PYP7_BRAPC</name>
<dbReference type="AlphaFoldDB" id="A0A3M7PYP7"/>
<reference evidence="2 3" key="1">
    <citation type="journal article" date="2018" name="Sci. Rep.">
        <title>Genomic signatures of local adaptation to the degree of environmental predictability in rotifers.</title>
        <authorList>
            <person name="Franch-Gras L."/>
            <person name="Hahn C."/>
            <person name="Garcia-Roger E.M."/>
            <person name="Carmona M.J."/>
            <person name="Serra M."/>
            <person name="Gomez A."/>
        </authorList>
    </citation>
    <scope>NUCLEOTIDE SEQUENCE [LARGE SCALE GENOMIC DNA]</scope>
    <source>
        <strain evidence="2">HYR1</strain>
    </source>
</reference>
<evidence type="ECO:0000313" key="3">
    <source>
        <dbReference type="Proteomes" id="UP000276133"/>
    </source>
</evidence>
<protein>
    <submittedName>
        <fullName evidence="2">Uncharacterized protein</fullName>
    </submittedName>
</protein>
<evidence type="ECO:0000313" key="2">
    <source>
        <dbReference type="EMBL" id="RNA03895.1"/>
    </source>
</evidence>
<proteinExistence type="predicted"/>
<organism evidence="2 3">
    <name type="scientific">Brachionus plicatilis</name>
    <name type="common">Marine rotifer</name>
    <name type="synonym">Brachionus muelleri</name>
    <dbReference type="NCBI Taxonomy" id="10195"/>
    <lineage>
        <taxon>Eukaryota</taxon>
        <taxon>Metazoa</taxon>
        <taxon>Spiralia</taxon>
        <taxon>Gnathifera</taxon>
        <taxon>Rotifera</taxon>
        <taxon>Eurotatoria</taxon>
        <taxon>Monogononta</taxon>
        <taxon>Pseudotrocha</taxon>
        <taxon>Ploima</taxon>
        <taxon>Brachionidae</taxon>
        <taxon>Brachionus</taxon>
    </lineage>
</organism>
<keyword evidence="3" id="KW-1185">Reference proteome</keyword>